<sequence>MTEDEKYQTVIEALPKWQPSRTDRRFGLTSIKSIVKCTLKEALEIRDRLAYEDAIPTRTWND</sequence>
<accession>A0A497YI38</accession>
<reference evidence="1 2" key="1">
    <citation type="submission" date="2018-10" db="EMBL/GenBank/DDBJ databases">
        <title>Genomic Encyclopedia of Type Strains, Phase IV (KMG-IV): sequencing the most valuable type-strain genomes for metagenomic binning, comparative biology and taxonomic classification.</title>
        <authorList>
            <person name="Goeker M."/>
        </authorList>
    </citation>
    <scope>NUCLEOTIDE SEQUENCE [LARGE SCALE GENOMIC DNA]</scope>
    <source>
        <strain evidence="1 2">DSM 20549</strain>
    </source>
</reference>
<organism evidence="1 2">
    <name type="scientific">Planococcus citreus</name>
    <dbReference type="NCBI Taxonomy" id="1373"/>
    <lineage>
        <taxon>Bacteria</taxon>
        <taxon>Bacillati</taxon>
        <taxon>Bacillota</taxon>
        <taxon>Bacilli</taxon>
        <taxon>Bacillales</taxon>
        <taxon>Caryophanaceae</taxon>
        <taxon>Planococcus</taxon>
    </lineage>
</organism>
<keyword evidence="2" id="KW-1185">Reference proteome</keyword>
<evidence type="ECO:0000313" key="2">
    <source>
        <dbReference type="Proteomes" id="UP000280791"/>
    </source>
</evidence>
<evidence type="ECO:0000313" key="1">
    <source>
        <dbReference type="EMBL" id="RLJ90149.1"/>
    </source>
</evidence>
<comment type="caution">
    <text evidence="1">The sequence shown here is derived from an EMBL/GenBank/DDBJ whole genome shotgun (WGS) entry which is preliminary data.</text>
</comment>
<protein>
    <submittedName>
        <fullName evidence="1">Uncharacterized protein</fullName>
    </submittedName>
</protein>
<dbReference type="AlphaFoldDB" id="A0A497YI38"/>
<dbReference type="Proteomes" id="UP000280791">
    <property type="component" value="Unassembled WGS sequence"/>
</dbReference>
<gene>
    <name evidence="1" type="ORF">DFR62_0291</name>
</gene>
<dbReference type="OrthoDB" id="2456181at2"/>
<dbReference type="EMBL" id="RCCP01000001">
    <property type="protein sequence ID" value="RLJ90149.1"/>
    <property type="molecule type" value="Genomic_DNA"/>
</dbReference>
<dbReference type="RefSeq" id="WP_121297703.1">
    <property type="nucleotide sequence ID" value="NZ_QBEW01000043.1"/>
</dbReference>
<name>A0A497YI38_9BACL</name>
<proteinExistence type="predicted"/>